<keyword evidence="2" id="KW-0464">Manganese</keyword>
<dbReference type="Gene3D" id="3.40.630.10">
    <property type="entry name" value="Zn peptidases"/>
    <property type="match status" value="1"/>
</dbReference>
<dbReference type="InterPro" id="IPR011650">
    <property type="entry name" value="Peptidase_M20_dimer"/>
</dbReference>
<feature type="domain" description="Peptidase M20 dimerisation" evidence="3">
    <location>
        <begin position="187"/>
        <end position="282"/>
    </location>
</feature>
<dbReference type="SUPFAM" id="SSF53187">
    <property type="entry name" value="Zn-dependent exopeptidases"/>
    <property type="match status" value="1"/>
</dbReference>
<dbReference type="SUPFAM" id="SSF55031">
    <property type="entry name" value="Bacterial exopeptidase dimerisation domain"/>
    <property type="match status" value="1"/>
</dbReference>
<dbReference type="PIRSF" id="PIRSF005962">
    <property type="entry name" value="Pept_M20D_amidohydro"/>
    <property type="match status" value="1"/>
</dbReference>
<dbReference type="RefSeq" id="WP_069976013.1">
    <property type="nucleotide sequence ID" value="NZ_CP017269.1"/>
</dbReference>
<evidence type="ECO:0000259" key="3">
    <source>
        <dbReference type="Pfam" id="PF07687"/>
    </source>
</evidence>
<accession>A0A1D8GG51</accession>
<dbReference type="Proteomes" id="UP000095743">
    <property type="component" value="Chromosome"/>
</dbReference>
<dbReference type="OrthoDB" id="9776731at2"/>
<feature type="binding site" evidence="2">
    <location>
        <position position="363"/>
    </location>
    <ligand>
        <name>Mn(2+)</name>
        <dbReference type="ChEBI" id="CHEBI:29035"/>
        <label>2</label>
    </ligand>
</feature>
<dbReference type="InterPro" id="IPR002933">
    <property type="entry name" value="Peptidase_M20"/>
</dbReference>
<dbReference type="GO" id="GO:0019877">
    <property type="term" value="P:diaminopimelate biosynthetic process"/>
    <property type="evidence" value="ECO:0007669"/>
    <property type="project" value="UniProtKB-ARBA"/>
</dbReference>
<feature type="binding site" evidence="2">
    <location>
        <position position="102"/>
    </location>
    <ligand>
        <name>Mn(2+)</name>
        <dbReference type="ChEBI" id="CHEBI:29035"/>
        <label>2</label>
    </ligand>
</feature>
<name>A0A1D8GG51_9FIRM</name>
<dbReference type="FunFam" id="3.30.70.360:FF:000001">
    <property type="entry name" value="N-acetyldiaminopimelate deacetylase"/>
    <property type="match status" value="1"/>
</dbReference>
<protein>
    <submittedName>
        <fullName evidence="4">Peptidase M20</fullName>
    </submittedName>
</protein>
<gene>
    <name evidence="4" type="ORF">Gferi_09960</name>
</gene>
<dbReference type="KEGG" id="gfe:Gferi_09960"/>
<dbReference type="Gene3D" id="3.30.70.360">
    <property type="match status" value="1"/>
</dbReference>
<dbReference type="PANTHER" id="PTHR11014:SF63">
    <property type="entry name" value="METALLOPEPTIDASE, PUTATIVE (AFU_ORTHOLOGUE AFUA_6G09600)-RELATED"/>
    <property type="match status" value="1"/>
</dbReference>
<evidence type="ECO:0000256" key="2">
    <source>
        <dbReference type="PIRSR" id="PIRSR005962-1"/>
    </source>
</evidence>
<sequence length="398" mass="43294">MKITEALMNKYKDRLTAIRRDLHMYPELSFKEFRTTEKIKALLEELDIDVLDMGIETGVVGLLKGAENGPTIALRGDIDALPIQEENEVPYKSKIAGVMHACGHDTHTTSLLGAAMILAELRHQLKGNVKFIFQPAEEINKGAKLLVEKGVMENPTVDAIFGLHNHPDIPVGKVGLKLGGLMAAVDTIRIEVDGVGGHGAIPNKTIDPILAGSAIVMGLQSIVSRNVNPLEAAVVSIGTMNAGIANNVIPEKVIMTGTVRSFKKEIQEKLPELLRRSIENTAAAYGASARLDYLFDLPAVFNEREMYDIGKTVVSDICGENGMVDPTPSMGGEDFSIYTELAPGCFYWLGVGNPEKGCMYQWHNPRFDADEDALIIGSAVLAQSAINAMEHFIDIKQK</sequence>
<dbReference type="GO" id="GO:0046872">
    <property type="term" value="F:metal ion binding"/>
    <property type="evidence" value="ECO:0007669"/>
    <property type="project" value="UniProtKB-KW"/>
</dbReference>
<dbReference type="Pfam" id="PF07687">
    <property type="entry name" value="M20_dimer"/>
    <property type="match status" value="1"/>
</dbReference>
<keyword evidence="5" id="KW-1185">Reference proteome</keyword>
<dbReference type="CDD" id="cd03886">
    <property type="entry name" value="M20_Acy1"/>
    <property type="match status" value="1"/>
</dbReference>
<dbReference type="InterPro" id="IPR017439">
    <property type="entry name" value="Amidohydrolase"/>
</dbReference>
<organism evidence="4 5">
    <name type="scientific">Geosporobacter ferrireducens</name>
    <dbReference type="NCBI Taxonomy" id="1424294"/>
    <lineage>
        <taxon>Bacteria</taxon>
        <taxon>Bacillati</taxon>
        <taxon>Bacillota</taxon>
        <taxon>Clostridia</taxon>
        <taxon>Peptostreptococcales</taxon>
        <taxon>Thermotaleaceae</taxon>
        <taxon>Geosporobacter</taxon>
    </lineage>
</organism>
<proteinExistence type="predicted"/>
<dbReference type="EMBL" id="CP017269">
    <property type="protein sequence ID" value="AOT69875.1"/>
    <property type="molecule type" value="Genomic_DNA"/>
</dbReference>
<dbReference type="InterPro" id="IPR036264">
    <property type="entry name" value="Bact_exopeptidase_dim_dom"/>
</dbReference>
<dbReference type="Pfam" id="PF01546">
    <property type="entry name" value="Peptidase_M20"/>
    <property type="match status" value="1"/>
</dbReference>
<keyword evidence="1" id="KW-0378">Hydrolase</keyword>
<feature type="binding site" evidence="2">
    <location>
        <position position="138"/>
    </location>
    <ligand>
        <name>Mn(2+)</name>
        <dbReference type="ChEBI" id="CHEBI:29035"/>
        <label>2</label>
    </ligand>
</feature>
<evidence type="ECO:0000313" key="5">
    <source>
        <dbReference type="Proteomes" id="UP000095743"/>
    </source>
</evidence>
<dbReference type="STRING" id="1424294.Gferi_09960"/>
<reference evidence="4 5" key="1">
    <citation type="submission" date="2016-09" db="EMBL/GenBank/DDBJ databases">
        <title>Genomic analysis reveals versatility of anaerobic energy metabolism of Geosporobacter ferrireducens IRF9 of phylum Firmicutes.</title>
        <authorList>
            <person name="Kim S.-J."/>
        </authorList>
    </citation>
    <scope>NUCLEOTIDE SEQUENCE [LARGE SCALE GENOMIC DNA]</scope>
    <source>
        <strain evidence="4 5">IRF9</strain>
    </source>
</reference>
<evidence type="ECO:0000313" key="4">
    <source>
        <dbReference type="EMBL" id="AOT69875.1"/>
    </source>
</evidence>
<dbReference type="PANTHER" id="PTHR11014">
    <property type="entry name" value="PEPTIDASE M20 FAMILY MEMBER"/>
    <property type="match status" value="1"/>
</dbReference>
<dbReference type="GO" id="GO:0050118">
    <property type="term" value="F:N-acetyldiaminopimelate deacetylase activity"/>
    <property type="evidence" value="ECO:0007669"/>
    <property type="project" value="UniProtKB-ARBA"/>
</dbReference>
<dbReference type="NCBIfam" id="TIGR01891">
    <property type="entry name" value="amidohydrolases"/>
    <property type="match status" value="1"/>
</dbReference>
<comment type="cofactor">
    <cofactor evidence="2">
        <name>Mn(2+)</name>
        <dbReference type="ChEBI" id="CHEBI:29035"/>
    </cofactor>
    <text evidence="2">The Mn(2+) ion enhances activity.</text>
</comment>
<evidence type="ECO:0000256" key="1">
    <source>
        <dbReference type="ARBA" id="ARBA00022801"/>
    </source>
</evidence>
<feature type="binding site" evidence="2">
    <location>
        <position position="164"/>
    </location>
    <ligand>
        <name>Mn(2+)</name>
        <dbReference type="ChEBI" id="CHEBI:29035"/>
        <label>2</label>
    </ligand>
</feature>
<feature type="binding site" evidence="2">
    <location>
        <position position="104"/>
    </location>
    <ligand>
        <name>Mn(2+)</name>
        <dbReference type="ChEBI" id="CHEBI:29035"/>
        <label>2</label>
    </ligand>
</feature>
<keyword evidence="2" id="KW-0479">Metal-binding</keyword>
<dbReference type="AlphaFoldDB" id="A0A1D8GG51"/>